<reference evidence="1 2" key="1">
    <citation type="submission" date="2016-06" db="EMBL/GenBank/DDBJ databases">
        <authorList>
            <person name="Nicholson A.C."/>
        </authorList>
    </citation>
    <scope>NUCLEOTIDE SEQUENCE [LARGE SCALE GENOMIC DNA]</scope>
    <source>
        <strain evidence="1 2">G4123</strain>
    </source>
</reference>
<gene>
    <name evidence="1" type="ORF">BAY32_11490</name>
</gene>
<protein>
    <submittedName>
        <fullName evidence="1">Uncharacterized protein</fullName>
    </submittedName>
</protein>
<dbReference type="AlphaFoldDB" id="A0AAJ3NAP1"/>
<dbReference type="KEGG" id="ego:BBD34_04735"/>
<evidence type="ECO:0000313" key="2">
    <source>
        <dbReference type="Proteomes" id="UP000190816"/>
    </source>
</evidence>
<comment type="caution">
    <text evidence="1">The sequence shown here is derived from an EMBL/GenBank/DDBJ whole genome shotgun (WGS) entry which is preliminary data.</text>
</comment>
<evidence type="ECO:0000313" key="1">
    <source>
        <dbReference type="EMBL" id="OPB73657.1"/>
    </source>
</evidence>
<sequence>MFLSSCNKPHIYFDIKKQEIIECNNFAITNIYVTNDSINEKGFFIEPPIHLKWNSSNKPPFLISLTNISSYYQIYSNNKIINNFKLMNNTSYTISQAVSGKSTFSIRVWTNNQGSVYKASHSSCDNSVSLDMK</sequence>
<name>A0AAJ3NAP1_9FLAO</name>
<dbReference type="EMBL" id="MAIC01000016">
    <property type="protein sequence ID" value="OPB73657.1"/>
    <property type="molecule type" value="Genomic_DNA"/>
</dbReference>
<dbReference type="Proteomes" id="UP000190816">
    <property type="component" value="Unassembled WGS sequence"/>
</dbReference>
<proteinExistence type="predicted"/>
<organism evidence="1 2">
    <name type="scientific">Elizabethkingia ursingii</name>
    <dbReference type="NCBI Taxonomy" id="1756150"/>
    <lineage>
        <taxon>Bacteria</taxon>
        <taxon>Pseudomonadati</taxon>
        <taxon>Bacteroidota</taxon>
        <taxon>Flavobacteriia</taxon>
        <taxon>Flavobacteriales</taxon>
        <taxon>Weeksellaceae</taxon>
        <taxon>Elizabethkingia</taxon>
    </lineage>
</organism>
<accession>A0AAJ3NAP1</accession>